<dbReference type="AlphaFoldDB" id="A0AAP0JB64"/>
<dbReference type="Proteomes" id="UP001417504">
    <property type="component" value="Unassembled WGS sequence"/>
</dbReference>
<evidence type="ECO:0000313" key="1">
    <source>
        <dbReference type="EMBL" id="KAK9130340.1"/>
    </source>
</evidence>
<sequence length="54" mass="6426">MLKYNGFSSLWLQFQLVMQAQVHVFAYQVRSNENYGILALVDVEDYFHDQLWGL</sequence>
<name>A0AAP0JB64_9MAGN</name>
<comment type="caution">
    <text evidence="1">The sequence shown here is derived from an EMBL/GenBank/DDBJ whole genome shotgun (WGS) entry which is preliminary data.</text>
</comment>
<proteinExistence type="predicted"/>
<dbReference type="EMBL" id="JBBNAE010000004">
    <property type="protein sequence ID" value="KAK9130340.1"/>
    <property type="molecule type" value="Genomic_DNA"/>
</dbReference>
<reference evidence="1 2" key="1">
    <citation type="submission" date="2024-01" db="EMBL/GenBank/DDBJ databases">
        <title>Genome assemblies of Stephania.</title>
        <authorList>
            <person name="Yang L."/>
        </authorList>
    </citation>
    <scope>NUCLEOTIDE SEQUENCE [LARGE SCALE GENOMIC DNA]</scope>
    <source>
        <strain evidence="1">QJT</strain>
        <tissue evidence="1">Leaf</tissue>
    </source>
</reference>
<keyword evidence="2" id="KW-1185">Reference proteome</keyword>
<accession>A0AAP0JB64</accession>
<organism evidence="1 2">
    <name type="scientific">Stephania japonica</name>
    <dbReference type="NCBI Taxonomy" id="461633"/>
    <lineage>
        <taxon>Eukaryota</taxon>
        <taxon>Viridiplantae</taxon>
        <taxon>Streptophyta</taxon>
        <taxon>Embryophyta</taxon>
        <taxon>Tracheophyta</taxon>
        <taxon>Spermatophyta</taxon>
        <taxon>Magnoliopsida</taxon>
        <taxon>Ranunculales</taxon>
        <taxon>Menispermaceae</taxon>
        <taxon>Menispermoideae</taxon>
        <taxon>Cissampelideae</taxon>
        <taxon>Stephania</taxon>
    </lineage>
</organism>
<protein>
    <submittedName>
        <fullName evidence="1">Uncharacterized protein</fullName>
    </submittedName>
</protein>
<evidence type="ECO:0000313" key="2">
    <source>
        <dbReference type="Proteomes" id="UP001417504"/>
    </source>
</evidence>
<gene>
    <name evidence="1" type="ORF">Sjap_010827</name>
</gene>